<dbReference type="Proteomes" id="UP000324222">
    <property type="component" value="Unassembled WGS sequence"/>
</dbReference>
<name>A0A5B7GUC8_PORTR</name>
<feature type="compositionally biased region" description="Polar residues" evidence="1">
    <location>
        <begin position="10"/>
        <end position="19"/>
    </location>
</feature>
<accession>A0A5B7GUC8</accession>
<evidence type="ECO:0000313" key="3">
    <source>
        <dbReference type="Proteomes" id="UP000324222"/>
    </source>
</evidence>
<evidence type="ECO:0000313" key="2">
    <source>
        <dbReference type="EMBL" id="MPC63851.1"/>
    </source>
</evidence>
<organism evidence="2 3">
    <name type="scientific">Portunus trituberculatus</name>
    <name type="common">Swimming crab</name>
    <name type="synonym">Neptunus trituberculatus</name>
    <dbReference type="NCBI Taxonomy" id="210409"/>
    <lineage>
        <taxon>Eukaryota</taxon>
        <taxon>Metazoa</taxon>
        <taxon>Ecdysozoa</taxon>
        <taxon>Arthropoda</taxon>
        <taxon>Crustacea</taxon>
        <taxon>Multicrustacea</taxon>
        <taxon>Malacostraca</taxon>
        <taxon>Eumalacostraca</taxon>
        <taxon>Eucarida</taxon>
        <taxon>Decapoda</taxon>
        <taxon>Pleocyemata</taxon>
        <taxon>Brachyura</taxon>
        <taxon>Eubrachyura</taxon>
        <taxon>Portunoidea</taxon>
        <taxon>Portunidae</taxon>
        <taxon>Portuninae</taxon>
        <taxon>Portunus</taxon>
    </lineage>
</organism>
<evidence type="ECO:0000256" key="1">
    <source>
        <dbReference type="SAM" id="MobiDB-lite"/>
    </source>
</evidence>
<proteinExistence type="predicted"/>
<keyword evidence="3" id="KW-1185">Reference proteome</keyword>
<gene>
    <name evidence="2" type="ORF">E2C01_057957</name>
</gene>
<dbReference type="AlphaFoldDB" id="A0A5B7GUC8"/>
<comment type="caution">
    <text evidence="2">The sequence shown here is derived from an EMBL/GenBank/DDBJ whole genome shotgun (WGS) entry which is preliminary data.</text>
</comment>
<dbReference type="EMBL" id="VSRR010021340">
    <property type="protein sequence ID" value="MPC63851.1"/>
    <property type="molecule type" value="Genomic_DNA"/>
</dbReference>
<protein>
    <submittedName>
        <fullName evidence="2">Uncharacterized protein</fullName>
    </submittedName>
</protein>
<feature type="region of interest" description="Disordered" evidence="1">
    <location>
        <begin position="1"/>
        <end position="37"/>
    </location>
</feature>
<reference evidence="2 3" key="1">
    <citation type="submission" date="2019-05" db="EMBL/GenBank/DDBJ databases">
        <title>Another draft genome of Portunus trituberculatus and its Hox gene families provides insights of decapod evolution.</title>
        <authorList>
            <person name="Jeong J.-H."/>
            <person name="Song I."/>
            <person name="Kim S."/>
            <person name="Choi T."/>
            <person name="Kim D."/>
            <person name="Ryu S."/>
            <person name="Kim W."/>
        </authorList>
    </citation>
    <scope>NUCLEOTIDE SEQUENCE [LARGE SCALE GENOMIC DNA]</scope>
    <source>
        <tissue evidence="2">Muscle</tissue>
    </source>
</reference>
<sequence>MPSPVAAGSLTETRGSATPRTIPRKSLFHPPLTNNRTRVNQRPTAFVTLTWSPVLTGASKPPNTGQLLPSILKAGQLSDSREWAVCRYLTTLQLYYSSQSR</sequence>